<dbReference type="HOGENOM" id="CLU_170555_1_1_1"/>
<dbReference type="AlphaFoldDB" id="A0A067T121"/>
<feature type="transmembrane region" description="Helical" evidence="9">
    <location>
        <begin position="37"/>
        <end position="55"/>
    </location>
</feature>
<evidence type="ECO:0008006" key="12">
    <source>
        <dbReference type="Google" id="ProtNLM"/>
    </source>
</evidence>
<comment type="subcellular location">
    <subcellularLocation>
        <location evidence="1">Endomembrane system</location>
        <topology evidence="1">Multi-pass membrane protein</topology>
    </subcellularLocation>
</comment>
<evidence type="ECO:0000256" key="1">
    <source>
        <dbReference type="ARBA" id="ARBA00004127"/>
    </source>
</evidence>
<evidence type="ECO:0000313" key="10">
    <source>
        <dbReference type="EMBL" id="KDR75987.1"/>
    </source>
</evidence>
<dbReference type="GO" id="GO:0007035">
    <property type="term" value="P:vacuolar acidification"/>
    <property type="evidence" value="ECO:0007669"/>
    <property type="project" value="TreeGrafter"/>
</dbReference>
<dbReference type="GO" id="GO:0012505">
    <property type="term" value="C:endomembrane system"/>
    <property type="evidence" value="ECO:0007669"/>
    <property type="project" value="UniProtKB-SubCell"/>
</dbReference>
<protein>
    <recommendedName>
        <fullName evidence="12">V-type proton ATPase subunit</fullName>
    </recommendedName>
</protein>
<keyword evidence="5" id="KW-0375">Hydrogen ion transport</keyword>
<dbReference type="GO" id="GO:0046961">
    <property type="term" value="F:proton-transporting ATPase activity, rotational mechanism"/>
    <property type="evidence" value="ECO:0007669"/>
    <property type="project" value="InterPro"/>
</dbReference>
<dbReference type="PANTHER" id="PTHR12263">
    <property type="entry name" value="VACUOLAR ATP SYNTHASE SUBUNIT H"/>
    <property type="match status" value="1"/>
</dbReference>
<evidence type="ECO:0000256" key="3">
    <source>
        <dbReference type="ARBA" id="ARBA00022448"/>
    </source>
</evidence>
<accession>A0A067T121</accession>
<dbReference type="InterPro" id="IPR008389">
    <property type="entry name" value="ATPase_V0-cplx_e1/e2_su"/>
</dbReference>
<evidence type="ECO:0000256" key="6">
    <source>
        <dbReference type="ARBA" id="ARBA00022989"/>
    </source>
</evidence>
<evidence type="ECO:0000256" key="5">
    <source>
        <dbReference type="ARBA" id="ARBA00022781"/>
    </source>
</evidence>
<evidence type="ECO:0000256" key="9">
    <source>
        <dbReference type="SAM" id="Phobius"/>
    </source>
</evidence>
<reference evidence="11" key="1">
    <citation type="journal article" date="2014" name="Proc. Natl. Acad. Sci. U.S.A.">
        <title>Extensive sampling of basidiomycete genomes demonstrates inadequacy of the white-rot/brown-rot paradigm for wood decay fungi.</title>
        <authorList>
            <person name="Riley R."/>
            <person name="Salamov A.A."/>
            <person name="Brown D.W."/>
            <person name="Nagy L.G."/>
            <person name="Floudas D."/>
            <person name="Held B.W."/>
            <person name="Levasseur A."/>
            <person name="Lombard V."/>
            <person name="Morin E."/>
            <person name="Otillar R."/>
            <person name="Lindquist E.A."/>
            <person name="Sun H."/>
            <person name="LaButti K.M."/>
            <person name="Schmutz J."/>
            <person name="Jabbour D."/>
            <person name="Luo H."/>
            <person name="Baker S.E."/>
            <person name="Pisabarro A.G."/>
            <person name="Walton J.D."/>
            <person name="Blanchette R.A."/>
            <person name="Henrissat B."/>
            <person name="Martin F."/>
            <person name="Cullen D."/>
            <person name="Hibbett D.S."/>
            <person name="Grigoriev I.V."/>
        </authorList>
    </citation>
    <scope>NUCLEOTIDE SEQUENCE [LARGE SCALE GENOMIC DNA]</scope>
    <source>
        <strain evidence="11">CBS 339.88</strain>
    </source>
</reference>
<evidence type="ECO:0000256" key="7">
    <source>
        <dbReference type="ARBA" id="ARBA00023065"/>
    </source>
</evidence>
<dbReference type="STRING" id="685588.A0A067T121"/>
<dbReference type="EMBL" id="KL142379">
    <property type="protein sequence ID" value="KDR75987.1"/>
    <property type="molecule type" value="Genomic_DNA"/>
</dbReference>
<keyword evidence="4 9" id="KW-0812">Transmembrane</keyword>
<comment type="similarity">
    <text evidence="2">Belongs to the V-ATPase e1/e2 subunit family.</text>
</comment>
<keyword evidence="7" id="KW-0406">Ion transport</keyword>
<dbReference type="GO" id="GO:0000220">
    <property type="term" value="C:vacuolar proton-transporting V-type ATPase, V0 domain"/>
    <property type="evidence" value="ECO:0007669"/>
    <property type="project" value="TreeGrafter"/>
</dbReference>
<dbReference type="OrthoDB" id="1508846at2759"/>
<organism evidence="10 11">
    <name type="scientific">Galerina marginata (strain CBS 339.88)</name>
    <dbReference type="NCBI Taxonomy" id="685588"/>
    <lineage>
        <taxon>Eukaryota</taxon>
        <taxon>Fungi</taxon>
        <taxon>Dikarya</taxon>
        <taxon>Basidiomycota</taxon>
        <taxon>Agaricomycotina</taxon>
        <taxon>Agaricomycetes</taxon>
        <taxon>Agaricomycetidae</taxon>
        <taxon>Agaricales</taxon>
        <taxon>Agaricineae</taxon>
        <taxon>Strophariaceae</taxon>
        <taxon>Galerina</taxon>
    </lineage>
</organism>
<dbReference type="Proteomes" id="UP000027222">
    <property type="component" value="Unassembled WGS sequence"/>
</dbReference>
<dbReference type="Pfam" id="PF05493">
    <property type="entry name" value="ATP_synt_H"/>
    <property type="match status" value="1"/>
</dbReference>
<gene>
    <name evidence="10" type="ORF">GALMADRAFT_139749</name>
</gene>
<evidence type="ECO:0000256" key="4">
    <source>
        <dbReference type="ARBA" id="ARBA00022692"/>
    </source>
</evidence>
<sequence length="69" mass="7725">MATLFPVLFMFVITIALMTAAALFTPKGPQQVTIRTAFMLTFAACYLMWMVTYMAQLHPLISPIHSGKK</sequence>
<evidence type="ECO:0000256" key="2">
    <source>
        <dbReference type="ARBA" id="ARBA00008328"/>
    </source>
</evidence>
<keyword evidence="3" id="KW-0813">Transport</keyword>
<keyword evidence="11" id="KW-1185">Reference proteome</keyword>
<proteinExistence type="inferred from homology"/>
<feature type="transmembrane region" description="Helical" evidence="9">
    <location>
        <begin position="6"/>
        <end position="25"/>
    </location>
</feature>
<evidence type="ECO:0000256" key="8">
    <source>
        <dbReference type="ARBA" id="ARBA00023136"/>
    </source>
</evidence>
<dbReference type="PANTHER" id="PTHR12263:SF0">
    <property type="entry name" value="V-TYPE PROTON ATPASE SUBUNIT"/>
    <property type="match status" value="1"/>
</dbReference>
<keyword evidence="6 9" id="KW-1133">Transmembrane helix</keyword>
<name>A0A067T121_GALM3</name>
<evidence type="ECO:0000313" key="11">
    <source>
        <dbReference type="Proteomes" id="UP000027222"/>
    </source>
</evidence>
<keyword evidence="8 9" id="KW-0472">Membrane</keyword>